<feature type="region of interest" description="Disordered" evidence="2">
    <location>
        <begin position="1507"/>
        <end position="1593"/>
    </location>
</feature>
<feature type="compositionally biased region" description="Pro residues" evidence="2">
    <location>
        <begin position="1020"/>
        <end position="1030"/>
    </location>
</feature>
<dbReference type="GO" id="GO:0008270">
    <property type="term" value="F:zinc ion binding"/>
    <property type="evidence" value="ECO:0007669"/>
    <property type="project" value="UniProtKB-KW"/>
</dbReference>
<feature type="compositionally biased region" description="Basic and acidic residues" evidence="2">
    <location>
        <begin position="78"/>
        <end position="89"/>
    </location>
</feature>
<dbReference type="InterPro" id="IPR040373">
    <property type="entry name" value="CASZ1"/>
</dbReference>
<feature type="compositionally biased region" description="Polar residues" evidence="2">
    <location>
        <begin position="1300"/>
        <end position="1331"/>
    </location>
</feature>
<keyword evidence="1" id="KW-0479">Metal-binding</keyword>
<dbReference type="PROSITE" id="PS50157">
    <property type="entry name" value="ZINC_FINGER_C2H2_2"/>
    <property type="match status" value="3"/>
</dbReference>
<feature type="region of interest" description="Disordered" evidence="2">
    <location>
        <begin position="210"/>
        <end position="229"/>
    </location>
</feature>
<feature type="compositionally biased region" description="Polar residues" evidence="2">
    <location>
        <begin position="1574"/>
        <end position="1584"/>
    </location>
</feature>
<dbReference type="GO" id="GO:0000981">
    <property type="term" value="F:DNA-binding transcription factor activity, RNA polymerase II-specific"/>
    <property type="evidence" value="ECO:0007669"/>
    <property type="project" value="TreeGrafter"/>
</dbReference>
<dbReference type="PANTHER" id="PTHR12451">
    <property type="entry name" value="TRANSCRIPTION FACTOR CASTOR PROTEIN MING -RELATED"/>
    <property type="match status" value="1"/>
</dbReference>
<feature type="domain" description="C2H2-type" evidence="3">
    <location>
        <begin position="488"/>
        <end position="517"/>
    </location>
</feature>
<feature type="region of interest" description="Disordered" evidence="2">
    <location>
        <begin position="623"/>
        <end position="661"/>
    </location>
</feature>
<feature type="compositionally biased region" description="Polar residues" evidence="2">
    <location>
        <begin position="218"/>
        <end position="228"/>
    </location>
</feature>
<keyword evidence="1" id="KW-0862">Zinc</keyword>
<name>A0A8C9NZK1_SPEDA</name>
<evidence type="ECO:0000256" key="2">
    <source>
        <dbReference type="SAM" id="MobiDB-lite"/>
    </source>
</evidence>
<reference evidence="4" key="1">
    <citation type="submission" date="2025-08" db="UniProtKB">
        <authorList>
            <consortium name="Ensembl"/>
        </authorList>
    </citation>
    <scope>IDENTIFICATION</scope>
</reference>
<dbReference type="Ensembl" id="ENSSDAT00000001710.1">
    <property type="protein sequence ID" value="ENSSDAP00000001476.1"/>
    <property type="gene ID" value="ENSSDAG00000001397.1"/>
</dbReference>
<feature type="region of interest" description="Disordered" evidence="2">
    <location>
        <begin position="1295"/>
        <end position="1331"/>
    </location>
</feature>
<feature type="compositionally biased region" description="Low complexity" evidence="2">
    <location>
        <begin position="673"/>
        <end position="701"/>
    </location>
</feature>
<dbReference type="GO" id="GO:0045944">
    <property type="term" value="P:positive regulation of transcription by RNA polymerase II"/>
    <property type="evidence" value="ECO:0007669"/>
    <property type="project" value="TreeGrafter"/>
</dbReference>
<keyword evidence="5" id="KW-1185">Reference proteome</keyword>
<feature type="region of interest" description="Disordered" evidence="2">
    <location>
        <begin position="845"/>
        <end position="887"/>
    </location>
</feature>
<feature type="compositionally biased region" description="Basic and acidic residues" evidence="2">
    <location>
        <begin position="863"/>
        <end position="876"/>
    </location>
</feature>
<accession>A0A8C9NZK1</accession>
<feature type="region of interest" description="Disordered" evidence="2">
    <location>
        <begin position="673"/>
        <end position="715"/>
    </location>
</feature>
<dbReference type="SMART" id="SM00355">
    <property type="entry name" value="ZnF_C2H2"/>
    <property type="match status" value="10"/>
</dbReference>
<feature type="compositionally biased region" description="Low complexity" evidence="2">
    <location>
        <begin position="636"/>
        <end position="648"/>
    </location>
</feature>
<reference evidence="4" key="2">
    <citation type="submission" date="2025-09" db="UniProtKB">
        <authorList>
            <consortium name="Ensembl"/>
        </authorList>
    </citation>
    <scope>IDENTIFICATION</scope>
</reference>
<evidence type="ECO:0000256" key="1">
    <source>
        <dbReference type="PROSITE-ProRule" id="PRU00042"/>
    </source>
</evidence>
<dbReference type="PANTHER" id="PTHR12451:SF0">
    <property type="entry name" value="ZINC FINGER PROTEIN CASTOR HOMOLOG 1"/>
    <property type="match status" value="1"/>
</dbReference>
<evidence type="ECO:0000313" key="5">
    <source>
        <dbReference type="Proteomes" id="UP000694422"/>
    </source>
</evidence>
<dbReference type="Proteomes" id="UP000694422">
    <property type="component" value="Unplaced"/>
</dbReference>
<protein>
    <submittedName>
        <fullName evidence="4">Castor zinc finger 1</fullName>
    </submittedName>
</protein>
<feature type="domain" description="C2H2-type" evidence="3">
    <location>
        <begin position="605"/>
        <end position="634"/>
    </location>
</feature>
<dbReference type="PROSITE" id="PS00028">
    <property type="entry name" value="ZINC_FINGER_C2H2_1"/>
    <property type="match status" value="7"/>
</dbReference>
<sequence length="1593" mass="173379">TDLGVQAEGTRCTDPPAGKPAMAAKRKGGLKLNAICAKLSRQVVVEKGAEAGSQAEESLLRPRDKERSGPESGVARAPRSEEDKRRAVIEKWVNGEYSEEPAPAPVLGRITREGLELPPEGVYMVQPQGCSDEEDHAEEPSKDGSVPEKDSDGAASKDDSSPGIKQASGEASSLRDYAASTMTEFLGMFGYDDQNTRDELARKISFEKLHAGSPPEATPSSMLPTSEESLSKRARFSKYEEYIRKLKAGEQLSWPAHGTKAEERAGKEMVGPLPGLRLPSNTTHLETKATILPLPSHSSVQMQNLVARASKYDFFIQKLKTGENLRPQNGSAYKKPSKYDLENVKYLPRQGSPPASLSFNTPEYLKSTFSKTDSITTGTVSTVKNGLPTDKPAVTEDGPDPTPLLFRFSGSQHCGHIHCAYQYREHYHCLDPECNYQRFTSKQDVIRHYNMHKKKDNSLQHGFMRFSPLDDCSVYYHGCHLNGKSTHYHCMQVGCNKVYTSTSDVMTHENFHKKNTQLINDGFQRFRATEDCGTADCQFYGQKTTHFHCRRPGCTFTFKNKCDIEKHKSYHIKDDAYAKDGFKKFYKYEECRYEGCVYSKATNHFHCIRAGCGFTFTSTSQMTSHKRKHERRHVRSSGVLGLPPSLLGAKDTEPEESSNDDLVDFSALSSKNSSLSASPTSQQSSASLATAAATTEGTPSATKPPSSKIQGLMPQGLPGSIPLALALSNSGLPTTAPYFPLLPGRGSTSLPVGAPGLLGAMSSGAAASATPDTPTLVASGAGDSALATATSVPVPPASIMERISASKGLISPMMARLAAAALKPSATFDPGSGQQATPARFPPAQVKLEPGESAGTPGPLEASQDRSLDLTVKESSNESNGHAAPANSSLLSSLMNKMSQGNPSLGSLLSIKTEAEGSPAAESSPFLGKAAKAVVQEKLSEPWRVYLRRFGTKDFCDAQCDFLHKAHFHCVVEECGALFSTLDGAIKHANFHFRTEGGTVKGSSEASFPASVAETKPSLAPSPPPAPPGTTVPGTCLEGPAPSPASVPSTPTLLAWKQLASTIPQMPQIPASVPHLPASPLATTSLENAKPQVKPGFLQFQENDPCLATDCKYANKFHFHCLFGNCKYVCKTSGKAESHCLDHINPNNSLVNVRDQFAYYSLQCLCPNQHCEFRMRGHYHCLRTGCYFVTNITTKLPWHIKKHEKAERRAANGFKYFTKREECGRLGCKYNQENSHFHCIREGCQFSFLLKHQMTSHARKHMRRMLGKNFDRVPASQGPPSLMDAETDEGMDYTGCSPGAASSESSTMDRSCSSTPVGNESTAAGEGNTISMPTASGAKKRFWIIEDMSPFGKRRKTASSRKMLDEGMMLEGFRRFDLYEDCKDTACQFSLKVTHYHCTRENCGYKFCGRTHMYKHAQHHDRVDNLVLDDFKRFKASLRCHFADCPFSGTSTHFHCLRCRFRCTDSTKVTAHRKHHGKQDVISAAGFCQFSSSADCAVPDCKYKLKPGPKGGLGPGPGPRVGRKHTAPAWIRPPRSRTGHSAPGKHWNLGPCQKQGEARPVPSFLGGTALPSGADQTGSGSKGPQQGPEAEDS</sequence>
<feature type="domain" description="C2H2-type" evidence="3">
    <location>
        <begin position="1396"/>
        <end position="1420"/>
    </location>
</feature>
<feature type="region of interest" description="Disordered" evidence="2">
    <location>
        <begin position="996"/>
        <end position="1043"/>
    </location>
</feature>
<keyword evidence="1" id="KW-0863">Zinc-finger</keyword>
<organism evidence="4 5">
    <name type="scientific">Spermophilus dauricus</name>
    <name type="common">Daurian ground squirrel</name>
    <dbReference type="NCBI Taxonomy" id="99837"/>
    <lineage>
        <taxon>Eukaryota</taxon>
        <taxon>Metazoa</taxon>
        <taxon>Chordata</taxon>
        <taxon>Craniata</taxon>
        <taxon>Vertebrata</taxon>
        <taxon>Euteleostomi</taxon>
        <taxon>Mammalia</taxon>
        <taxon>Eutheria</taxon>
        <taxon>Euarchontoglires</taxon>
        <taxon>Glires</taxon>
        <taxon>Rodentia</taxon>
        <taxon>Sciuromorpha</taxon>
        <taxon>Sciuridae</taxon>
        <taxon>Xerinae</taxon>
        <taxon>Marmotini</taxon>
        <taxon>Spermophilus</taxon>
    </lineage>
</organism>
<evidence type="ECO:0000313" key="4">
    <source>
        <dbReference type="Ensembl" id="ENSSDAP00000001476.1"/>
    </source>
</evidence>
<dbReference type="GO" id="GO:0005634">
    <property type="term" value="C:nucleus"/>
    <property type="evidence" value="ECO:0007669"/>
    <property type="project" value="TreeGrafter"/>
</dbReference>
<feature type="compositionally biased region" description="Basic and acidic residues" evidence="2">
    <location>
        <begin position="138"/>
        <end position="160"/>
    </location>
</feature>
<dbReference type="GO" id="GO:0045664">
    <property type="term" value="P:regulation of neuron differentiation"/>
    <property type="evidence" value="ECO:0007669"/>
    <property type="project" value="TreeGrafter"/>
</dbReference>
<feature type="region of interest" description="Disordered" evidence="2">
    <location>
        <begin position="47"/>
        <end position="175"/>
    </location>
</feature>
<feature type="compositionally biased region" description="Basic and acidic residues" evidence="2">
    <location>
        <begin position="58"/>
        <end position="69"/>
    </location>
</feature>
<evidence type="ECO:0000259" key="3">
    <source>
        <dbReference type="PROSITE" id="PS50157"/>
    </source>
</evidence>
<feature type="region of interest" description="Disordered" evidence="2">
    <location>
        <begin position="1"/>
        <end position="25"/>
    </location>
</feature>
<proteinExistence type="predicted"/>
<dbReference type="InterPro" id="IPR013087">
    <property type="entry name" value="Znf_C2H2_type"/>
</dbReference>
<dbReference type="GO" id="GO:0000977">
    <property type="term" value="F:RNA polymerase II transcription regulatory region sequence-specific DNA binding"/>
    <property type="evidence" value="ECO:0007669"/>
    <property type="project" value="TreeGrafter"/>
</dbReference>
<feature type="compositionally biased region" description="Basic residues" evidence="2">
    <location>
        <begin position="624"/>
        <end position="635"/>
    </location>
</feature>